<organism evidence="7 8">
    <name type="scientific">Halomarinibacterium sedimenti</name>
    <dbReference type="NCBI Taxonomy" id="2857106"/>
    <lineage>
        <taxon>Bacteria</taxon>
        <taxon>Pseudomonadati</taxon>
        <taxon>Bacteroidota</taxon>
        <taxon>Flavobacteriia</taxon>
        <taxon>Flavobacteriales</taxon>
        <taxon>Flavobacteriaceae</taxon>
        <taxon>Halomarinibacterium</taxon>
    </lineage>
</organism>
<dbReference type="PANTHER" id="PTHR34388">
    <property type="entry name" value="DNA POLYMERASE III SUBUNIT DELTA"/>
    <property type="match status" value="1"/>
</dbReference>
<keyword evidence="3" id="KW-0235">DNA replication</keyword>
<dbReference type="InterPro" id="IPR010372">
    <property type="entry name" value="DNA_pol3_delta_N"/>
</dbReference>
<reference evidence="7" key="1">
    <citation type="submission" date="2021-07" db="EMBL/GenBank/DDBJ databases">
        <title>Aureisphaera sp. CAU 1614 isolated from sea sediment.</title>
        <authorList>
            <person name="Kim W."/>
        </authorList>
    </citation>
    <scope>NUCLEOTIDE SEQUENCE</scope>
    <source>
        <strain evidence="7">CAU 1614</strain>
    </source>
</reference>
<dbReference type="InterPro" id="IPR048466">
    <property type="entry name" value="DNA_pol3_delta-like_C"/>
</dbReference>
<evidence type="ECO:0000313" key="7">
    <source>
        <dbReference type="EMBL" id="MBW2937684.1"/>
    </source>
</evidence>
<comment type="caution">
    <text evidence="7">The sequence shown here is derived from an EMBL/GenBank/DDBJ whole genome shotgun (WGS) entry which is preliminary data.</text>
</comment>
<dbReference type="GO" id="GO:0003677">
    <property type="term" value="F:DNA binding"/>
    <property type="evidence" value="ECO:0007669"/>
    <property type="project" value="InterPro"/>
</dbReference>
<dbReference type="EC" id="2.7.7.7" evidence="7"/>
<gene>
    <name evidence="7" type="primary">holA</name>
    <name evidence="7" type="ORF">KXJ69_06170</name>
</gene>
<protein>
    <submittedName>
        <fullName evidence="7">DNA polymerase III subunit delta</fullName>
        <ecNumber evidence="7">2.7.7.7</ecNumber>
    </submittedName>
</protein>
<dbReference type="PANTHER" id="PTHR34388:SF1">
    <property type="entry name" value="DNA POLYMERASE III SUBUNIT DELTA"/>
    <property type="match status" value="1"/>
</dbReference>
<evidence type="ECO:0000256" key="4">
    <source>
        <dbReference type="ARBA" id="ARBA00022932"/>
    </source>
</evidence>
<evidence type="ECO:0000313" key="8">
    <source>
        <dbReference type="Proteomes" id="UP001138686"/>
    </source>
</evidence>
<evidence type="ECO:0000259" key="5">
    <source>
        <dbReference type="Pfam" id="PF06144"/>
    </source>
</evidence>
<evidence type="ECO:0000256" key="2">
    <source>
        <dbReference type="ARBA" id="ARBA00022695"/>
    </source>
</evidence>
<dbReference type="GO" id="GO:0006261">
    <property type="term" value="P:DNA-templated DNA replication"/>
    <property type="evidence" value="ECO:0007669"/>
    <property type="project" value="TreeGrafter"/>
</dbReference>
<dbReference type="RefSeq" id="WP_219052100.1">
    <property type="nucleotide sequence ID" value="NZ_JAHWDP010000002.1"/>
</dbReference>
<evidence type="ECO:0000256" key="3">
    <source>
        <dbReference type="ARBA" id="ARBA00022705"/>
    </source>
</evidence>
<dbReference type="InterPro" id="IPR005790">
    <property type="entry name" value="DNA_polIII_delta"/>
</dbReference>
<dbReference type="Pfam" id="PF21694">
    <property type="entry name" value="DNA_pol3_delta_C"/>
    <property type="match status" value="1"/>
</dbReference>
<dbReference type="Pfam" id="PF06144">
    <property type="entry name" value="DNA_pol3_delta"/>
    <property type="match status" value="1"/>
</dbReference>
<keyword evidence="1 7" id="KW-0808">Transferase</keyword>
<dbReference type="Proteomes" id="UP001138686">
    <property type="component" value="Unassembled WGS sequence"/>
</dbReference>
<feature type="domain" description="DNA polymerase III delta N-terminal" evidence="5">
    <location>
        <begin position="22"/>
        <end position="137"/>
    </location>
</feature>
<keyword evidence="2 7" id="KW-0548">Nucleotidyltransferase</keyword>
<accession>A0A9X1JV78</accession>
<dbReference type="NCBIfam" id="TIGR01128">
    <property type="entry name" value="holA"/>
    <property type="match status" value="1"/>
</dbReference>
<evidence type="ECO:0000256" key="1">
    <source>
        <dbReference type="ARBA" id="ARBA00022679"/>
    </source>
</evidence>
<feature type="domain" description="DNA polymerase III delta subunit-like C-terminal" evidence="6">
    <location>
        <begin position="213"/>
        <end position="312"/>
    </location>
</feature>
<dbReference type="AlphaFoldDB" id="A0A9X1JV78"/>
<sequence length="334" mass="37846">MALEQVKQIIGDIKQGTIAPIYFLMGEEPYYIDGISDYIEDNLLSEEEKGFNQMVLYGRDVTIEDIVSNAKRYPMMAERQVVIVKEAQELSRTIENLVSYVENPQPTTVLVICYKYKKLDARKKLAKTIKKSGVLFESNKLYENQVPDWIRRVLAGKGYTITPKASQMLTEFLGNDLSKVNNELEKLQLIIKPGEQITPQIVEENIGISKDFNNFELQSAIATKDIKKAFGIVQYFGQNPKNHPIVMTVALLYSFFSKLLKYHSISDKSTAPKALGVNPYFIKEYQEAAYNYPMKKVSAIVSAIREIDMKSKGVGAANLSQGDLLKELLVKIFN</sequence>
<keyword evidence="8" id="KW-1185">Reference proteome</keyword>
<dbReference type="EMBL" id="JAHWDP010000002">
    <property type="protein sequence ID" value="MBW2937684.1"/>
    <property type="molecule type" value="Genomic_DNA"/>
</dbReference>
<evidence type="ECO:0000259" key="6">
    <source>
        <dbReference type="Pfam" id="PF21694"/>
    </source>
</evidence>
<proteinExistence type="predicted"/>
<keyword evidence="4" id="KW-0239">DNA-directed DNA polymerase</keyword>
<dbReference type="GO" id="GO:0009360">
    <property type="term" value="C:DNA polymerase III complex"/>
    <property type="evidence" value="ECO:0007669"/>
    <property type="project" value="InterPro"/>
</dbReference>
<name>A0A9X1JV78_9FLAO</name>
<dbReference type="GO" id="GO:0003887">
    <property type="term" value="F:DNA-directed DNA polymerase activity"/>
    <property type="evidence" value="ECO:0007669"/>
    <property type="project" value="UniProtKB-KW"/>
</dbReference>